<feature type="chain" id="PRO_5018975642" evidence="1">
    <location>
        <begin position="21"/>
        <end position="42"/>
    </location>
</feature>
<sequence>MTRKIILALAASVMALTATACNTVRGVGEDLESAADGVDDAT</sequence>
<proteinExistence type="predicted"/>
<evidence type="ECO:0000313" key="2">
    <source>
        <dbReference type="EMBL" id="RIV88044.1"/>
    </source>
</evidence>
<name>A0A418NVK7_9SPHN</name>
<gene>
    <name evidence="2" type="ORF">D2V07_04275</name>
</gene>
<comment type="caution">
    <text evidence="2">The sequence shown here is derived from an EMBL/GenBank/DDBJ whole genome shotgun (WGS) entry which is preliminary data.</text>
</comment>
<protein>
    <submittedName>
        <fullName evidence="2">Entericidin, EcnA/B family</fullName>
    </submittedName>
</protein>
<feature type="signal peptide" evidence="1">
    <location>
        <begin position="1"/>
        <end position="20"/>
    </location>
</feature>
<evidence type="ECO:0000256" key="1">
    <source>
        <dbReference type="SAM" id="SignalP"/>
    </source>
</evidence>
<dbReference type="AlphaFoldDB" id="A0A418NVK7"/>
<dbReference type="PROSITE" id="PS51257">
    <property type="entry name" value="PROKAR_LIPOPROTEIN"/>
    <property type="match status" value="1"/>
</dbReference>
<dbReference type="EMBL" id="QXFL01000002">
    <property type="protein sequence ID" value="RIV88044.1"/>
    <property type="molecule type" value="Genomic_DNA"/>
</dbReference>
<keyword evidence="3" id="KW-1185">Reference proteome</keyword>
<dbReference type="Proteomes" id="UP000286576">
    <property type="component" value="Unassembled WGS sequence"/>
</dbReference>
<evidence type="ECO:0000313" key="3">
    <source>
        <dbReference type="Proteomes" id="UP000286576"/>
    </source>
</evidence>
<keyword evidence="1" id="KW-0732">Signal</keyword>
<accession>A0A418NVK7</accession>
<dbReference type="RefSeq" id="WP_119586041.1">
    <property type="nucleotide sequence ID" value="NZ_CAWODQ010000012.1"/>
</dbReference>
<organism evidence="2 3">
    <name type="scientific">Aurantiacibacter zhengii</name>
    <dbReference type="NCBI Taxonomy" id="2307003"/>
    <lineage>
        <taxon>Bacteria</taxon>
        <taxon>Pseudomonadati</taxon>
        <taxon>Pseudomonadota</taxon>
        <taxon>Alphaproteobacteria</taxon>
        <taxon>Sphingomonadales</taxon>
        <taxon>Erythrobacteraceae</taxon>
        <taxon>Aurantiacibacter</taxon>
    </lineage>
</organism>
<reference evidence="2 3" key="1">
    <citation type="submission" date="2018-08" db="EMBL/GenBank/DDBJ databases">
        <title>Erythrobacter zhengii sp.nov., a bacterium isolated from deep-sea sediment.</title>
        <authorList>
            <person name="Fang C."/>
            <person name="Wu Y.-H."/>
            <person name="Sun C."/>
            <person name="Wang H."/>
            <person name="Cheng H."/>
            <person name="Meng F.-X."/>
            <person name="Wang C.-S."/>
            <person name="Xu X.-W."/>
        </authorList>
    </citation>
    <scope>NUCLEOTIDE SEQUENCE [LARGE SCALE GENOMIC DNA]</scope>
    <source>
        <strain evidence="2 3">V18</strain>
    </source>
</reference>